<dbReference type="AlphaFoldDB" id="A0A5A5RZV6"/>
<comment type="caution">
    <text evidence="1">The sequence shown here is derived from an EMBL/GenBank/DDBJ whole genome shotgun (WGS) entry which is preliminary data.</text>
</comment>
<evidence type="ECO:0000313" key="1">
    <source>
        <dbReference type="EMBL" id="GCA78577.1"/>
    </source>
</evidence>
<reference evidence="1 2" key="1">
    <citation type="submission" date="2018-09" db="EMBL/GenBank/DDBJ databases">
        <title>Evolutionary history of phycoerythrin pigmentation in the water bloom-forming cyanobacterium Microcystis aeruginosa.</title>
        <authorList>
            <person name="Tanabe Y."/>
            <person name="Tanabe Y."/>
            <person name="Yamaguchi H."/>
        </authorList>
    </citation>
    <scope>NUCLEOTIDE SEQUENCE [LARGE SCALE GENOMIC DNA]</scope>
    <source>
        <strain evidence="1 2">NIES-2521</strain>
    </source>
</reference>
<gene>
    <name evidence="1" type="ORF">MiTs_00559</name>
</gene>
<proteinExistence type="predicted"/>
<organism evidence="1 2">
    <name type="scientific">Microcystis aeruginosa NIES-2521</name>
    <dbReference type="NCBI Taxonomy" id="2303983"/>
    <lineage>
        <taxon>Bacteria</taxon>
        <taxon>Bacillati</taxon>
        <taxon>Cyanobacteriota</taxon>
        <taxon>Cyanophyceae</taxon>
        <taxon>Oscillatoriophycideae</taxon>
        <taxon>Chroococcales</taxon>
        <taxon>Microcystaceae</taxon>
        <taxon>Microcystis</taxon>
    </lineage>
</organism>
<protein>
    <submittedName>
        <fullName evidence="1">Uncharacterized protein</fullName>
    </submittedName>
</protein>
<dbReference type="Proteomes" id="UP000324689">
    <property type="component" value="Unassembled WGS sequence"/>
</dbReference>
<name>A0A5A5RZV6_MICAE</name>
<accession>A0A5A5RZV6</accession>
<sequence length="68" mass="7908">MIELIVRYFYTTMKTIEGDRVFWWEVPQLRRLIDAIAGSVANDRRYLILQVNNGLFVPLAPIKSADPL</sequence>
<evidence type="ECO:0000313" key="2">
    <source>
        <dbReference type="Proteomes" id="UP000324689"/>
    </source>
</evidence>
<dbReference type="EMBL" id="BHVQ01000004">
    <property type="protein sequence ID" value="GCA78577.1"/>
    <property type="molecule type" value="Genomic_DNA"/>
</dbReference>